<protein>
    <submittedName>
        <fullName evidence="1">Uncharacterized protein</fullName>
    </submittedName>
</protein>
<reference evidence="1" key="1">
    <citation type="submission" date="2022-10" db="EMBL/GenBank/DDBJ databases">
        <title>Genome Sequence of Xylaria curta.</title>
        <authorList>
            <person name="Buettner E."/>
        </authorList>
    </citation>
    <scope>NUCLEOTIDE SEQUENCE</scope>
    <source>
        <strain evidence="1">Babe10</strain>
    </source>
</reference>
<name>A0ACC1NHN4_9PEZI</name>
<gene>
    <name evidence="1" type="ORF">NUW58_g7534</name>
</gene>
<evidence type="ECO:0000313" key="2">
    <source>
        <dbReference type="Proteomes" id="UP001143856"/>
    </source>
</evidence>
<comment type="caution">
    <text evidence="1">The sequence shown here is derived from an EMBL/GenBank/DDBJ whole genome shotgun (WGS) entry which is preliminary data.</text>
</comment>
<evidence type="ECO:0000313" key="1">
    <source>
        <dbReference type="EMBL" id="KAJ2978323.1"/>
    </source>
</evidence>
<dbReference type="Proteomes" id="UP001143856">
    <property type="component" value="Unassembled WGS sequence"/>
</dbReference>
<proteinExistence type="predicted"/>
<accession>A0ACC1NHN4</accession>
<keyword evidence="2" id="KW-1185">Reference proteome</keyword>
<dbReference type="EMBL" id="JAPDGR010001980">
    <property type="protein sequence ID" value="KAJ2978323.1"/>
    <property type="molecule type" value="Genomic_DNA"/>
</dbReference>
<organism evidence="1 2">
    <name type="scientific">Xylaria curta</name>
    <dbReference type="NCBI Taxonomy" id="42375"/>
    <lineage>
        <taxon>Eukaryota</taxon>
        <taxon>Fungi</taxon>
        <taxon>Dikarya</taxon>
        <taxon>Ascomycota</taxon>
        <taxon>Pezizomycotina</taxon>
        <taxon>Sordariomycetes</taxon>
        <taxon>Xylariomycetidae</taxon>
        <taxon>Xylariales</taxon>
        <taxon>Xylariaceae</taxon>
        <taxon>Xylaria</taxon>
    </lineage>
</organism>
<sequence length="956" mass="107462">MAERALARRLVICVDESECSEDGTLGHGNASSIFRLKNLIATGSATDHQTVQYYPAATNASQWRRINSRSTGSVDQQIKHIVEDICRKLERNQAEIFLYGSGRGAYIVQAVASLLHSLGRPKSMADFDLLYQKAIDLKKAFRTDDSLNGNKLMTYIKAHCNEPPKIRFVGVFDTLKAPLEKHEYELSFVDSIQHFRHALALNDAQTTPHLLEAPYNEGLSGRSFIQAWFIGNHRDICGGSEHDGLSLFPLQWMILESMRAGLAFKSNGSNGIFSIAFPQFAGLLPTVESEEKAQWRLRYTNGIEVTMFDLQSVLGDSHSVRLSGTGFGSQRKVFNSDKTLIGWSPKFPHGNIIHPSIFMMLDRNPRYYDRGIFKSKKRELTDFQERCLDDQGEMQPWLEGFSLQASGVKAFRILVCGKTGVGKSTLINKVFGVEMTEESASYAQGVHDINRAFESPNHPGLLIHDSRGWQAGSDSELELIAKFLRYRAFQKNPAESLHVIWFCVDADVSRIEEADKRTLQTIARHSSDVPVIVVGTKKDKLVAIHKMRLLEQYMERTGNYQEANRLATLEANEAADKQFMELQDQLAQINDYNVDGRCCLSKDDDTGIRKLLSESLDLISDDRVRVFCVAAQVVDVEQKIDQVVTEVMRLATHAARTAMVPFPAAGIIGTPTVSRILVEHVLQCFGFPRAKPEAVEKIMSEIVMKHLQSFMKVMIPHFLTFTGASIVGGPVGVGVVVGIMGNILSVAPAARMLFKCACDMILILERSFRYQGKYVSVKQIEDAAVYYTTETTKTFSGKETLLQQHVHDEIDRLIPLKDMRLGFRFGRLRQGIQEIIYMNRYNMPGDNNSPITNDSDQATATQNSTGEIILDTEGKALITDIAPSRARGDDFTPTGERLGVGRRLSPPRPDTPRFRLNQRYYAVTDRLLKGYSIQFHDAYHWYRLLRTAKDVEEGKE</sequence>